<proteinExistence type="inferred from homology"/>
<dbReference type="InterPro" id="IPR051604">
    <property type="entry name" value="Ergot_Alk_Oxidoreductase"/>
</dbReference>
<comment type="caution">
    <text evidence="5">The sequence shown here is derived from an EMBL/GenBank/DDBJ whole genome shotgun (WGS) entry which is preliminary data.</text>
</comment>
<comment type="pathway">
    <text evidence="1">Alkaloid biosynthesis; ergot alkaloid biosynthesis.</text>
</comment>
<dbReference type="PANTHER" id="PTHR43162:SF1">
    <property type="entry name" value="PRESTALK A DIFFERENTIATION PROTEIN A"/>
    <property type="match status" value="1"/>
</dbReference>
<keyword evidence="6" id="KW-1185">Reference proteome</keyword>
<evidence type="ECO:0000313" key="6">
    <source>
        <dbReference type="Proteomes" id="UP001437256"/>
    </source>
</evidence>
<gene>
    <name evidence="5" type="ORF">AAF712_004283</name>
</gene>
<dbReference type="PANTHER" id="PTHR43162">
    <property type="match status" value="1"/>
</dbReference>
<comment type="similarity">
    <text evidence="2">Belongs to the fgaFS/easG family.</text>
</comment>
<dbReference type="NCBIfam" id="TIGR03649">
    <property type="entry name" value="ergot_EASG"/>
    <property type="match status" value="1"/>
</dbReference>
<dbReference type="EMBL" id="JBBXMP010000017">
    <property type="protein sequence ID" value="KAL0068568.1"/>
    <property type="molecule type" value="Genomic_DNA"/>
</dbReference>
<evidence type="ECO:0000256" key="2">
    <source>
        <dbReference type="ARBA" id="ARBA00005372"/>
    </source>
</evidence>
<reference evidence="5 6" key="1">
    <citation type="submission" date="2024-05" db="EMBL/GenBank/DDBJ databases">
        <title>A draft genome resource for the thread blight pathogen Marasmius tenuissimus strain MS-2.</title>
        <authorList>
            <person name="Yulfo-Soto G.E."/>
            <person name="Baruah I.K."/>
            <person name="Amoako-Attah I."/>
            <person name="Bukari Y."/>
            <person name="Meinhardt L.W."/>
            <person name="Bailey B.A."/>
            <person name="Cohen S.P."/>
        </authorList>
    </citation>
    <scope>NUCLEOTIDE SEQUENCE [LARGE SCALE GENOMIC DNA]</scope>
    <source>
        <strain evidence="5 6">MS-2</strain>
    </source>
</reference>
<dbReference type="Gene3D" id="3.90.25.10">
    <property type="entry name" value="UDP-galactose 4-epimerase, domain 1"/>
    <property type="match status" value="1"/>
</dbReference>
<accession>A0ABR3A6E3</accession>
<dbReference type="Gene3D" id="3.40.50.720">
    <property type="entry name" value="NAD(P)-binding Rossmann-like Domain"/>
    <property type="match status" value="1"/>
</dbReference>
<evidence type="ECO:0000256" key="1">
    <source>
        <dbReference type="ARBA" id="ARBA00005107"/>
    </source>
</evidence>
<organism evidence="5 6">
    <name type="scientific">Marasmius tenuissimus</name>
    <dbReference type="NCBI Taxonomy" id="585030"/>
    <lineage>
        <taxon>Eukaryota</taxon>
        <taxon>Fungi</taxon>
        <taxon>Dikarya</taxon>
        <taxon>Basidiomycota</taxon>
        <taxon>Agaricomycotina</taxon>
        <taxon>Agaricomycetes</taxon>
        <taxon>Agaricomycetidae</taxon>
        <taxon>Agaricales</taxon>
        <taxon>Marasmiineae</taxon>
        <taxon>Marasmiaceae</taxon>
        <taxon>Marasmius</taxon>
    </lineage>
</organism>
<keyword evidence="3" id="KW-0017">Alkaloid metabolism</keyword>
<evidence type="ECO:0000256" key="3">
    <source>
        <dbReference type="ARBA" id="ARBA00022589"/>
    </source>
</evidence>
<sequence length="284" mass="31903">MTILLTGGTGKTSSRIASLLEDAKVPFLLTSRRPRTEPNFVKFDWSDSSTYKTPFQHEQGRNITAIYLVAPETQDPFVPVNEFVELAVKEHGVKRFVLMGGSDGPGEGHHVGKVWQKLLDLKVEYCVLRPNWFMDNLTEDFVAQFLPTIKAERKIYTATGDAKIAFISAIDIARVAFHGLVDEKPHNTDYRIDGPEALTYDEIAENLTTCLGVKIEHVKLSEEDRVKKMVEMGSPKVYAGFLAAIEARFARMGELPISKDVEKVTGQPPQTFDSFAREHKDVWS</sequence>
<dbReference type="SUPFAM" id="SSF51735">
    <property type="entry name" value="NAD(P)-binding Rossmann-fold domains"/>
    <property type="match status" value="1"/>
</dbReference>
<name>A0ABR3A6E3_9AGAR</name>
<dbReference type="InterPro" id="IPR036291">
    <property type="entry name" value="NAD(P)-bd_dom_sf"/>
</dbReference>
<keyword evidence="4" id="KW-0560">Oxidoreductase</keyword>
<evidence type="ECO:0000256" key="4">
    <source>
        <dbReference type="ARBA" id="ARBA00023002"/>
    </source>
</evidence>
<dbReference type="InterPro" id="IPR019901">
    <property type="entry name" value="Ergot_alkaloid_biosynthesis"/>
</dbReference>
<evidence type="ECO:0000313" key="5">
    <source>
        <dbReference type="EMBL" id="KAL0068568.1"/>
    </source>
</evidence>
<protein>
    <submittedName>
        <fullName evidence="5">Uncharacterized protein</fullName>
    </submittedName>
</protein>
<dbReference type="Proteomes" id="UP001437256">
    <property type="component" value="Unassembled WGS sequence"/>
</dbReference>